<protein>
    <submittedName>
        <fullName evidence="5">TetR family transcriptional regulator</fullName>
    </submittedName>
</protein>
<sequence length="221" mass="24356">MDEGIRVTREGAKRRAAPRTKAGEANEERILDAALDAFAASGFHGARIDAIAATAGLSKPNLLYYFKTKEALYLAVLRRTLDMWLEPLRELDEARDPRTALAAYVVRKLDYSRDMPAASKLFALEILRGAPLLGRVLDGPLKALVDEKVAILERWIAAGRLAPVDPHTLIFAIWATTQHYADFSSQVAAVTGRTLADETFFAETREGLVRLLLDGAVPRAR</sequence>
<dbReference type="PRINTS" id="PR00455">
    <property type="entry name" value="HTHTETR"/>
</dbReference>
<evidence type="ECO:0000313" key="6">
    <source>
        <dbReference type="Proteomes" id="UP000600449"/>
    </source>
</evidence>
<dbReference type="Gene3D" id="1.10.10.60">
    <property type="entry name" value="Homeodomain-like"/>
    <property type="match status" value="1"/>
</dbReference>
<dbReference type="InterPro" id="IPR009057">
    <property type="entry name" value="Homeodomain-like_sf"/>
</dbReference>
<accession>A0A917Q4Z1</accession>
<feature type="region of interest" description="Disordered" evidence="3">
    <location>
        <begin position="1"/>
        <end position="23"/>
    </location>
</feature>
<dbReference type="Pfam" id="PF08362">
    <property type="entry name" value="TetR_C_3"/>
    <property type="match status" value="1"/>
</dbReference>
<feature type="domain" description="HTH tetR-type" evidence="4">
    <location>
        <begin position="24"/>
        <end position="84"/>
    </location>
</feature>
<dbReference type="PANTHER" id="PTHR30328">
    <property type="entry name" value="TRANSCRIPTIONAL REPRESSOR"/>
    <property type="match status" value="1"/>
</dbReference>
<dbReference type="SUPFAM" id="SSF48498">
    <property type="entry name" value="Tetracyclin repressor-like, C-terminal domain"/>
    <property type="match status" value="1"/>
</dbReference>
<evidence type="ECO:0000313" key="5">
    <source>
        <dbReference type="EMBL" id="GGK23105.1"/>
    </source>
</evidence>
<proteinExistence type="predicted"/>
<dbReference type="Pfam" id="PF00440">
    <property type="entry name" value="TetR_N"/>
    <property type="match status" value="1"/>
</dbReference>
<dbReference type="Gene3D" id="1.10.357.10">
    <property type="entry name" value="Tetracycline Repressor, domain 2"/>
    <property type="match status" value="1"/>
</dbReference>
<dbReference type="InterPro" id="IPR001647">
    <property type="entry name" value="HTH_TetR"/>
</dbReference>
<dbReference type="InterPro" id="IPR050109">
    <property type="entry name" value="HTH-type_TetR-like_transc_reg"/>
</dbReference>
<keyword evidence="6" id="KW-1185">Reference proteome</keyword>
<dbReference type="SUPFAM" id="SSF46689">
    <property type="entry name" value="Homeodomain-like"/>
    <property type="match status" value="1"/>
</dbReference>
<evidence type="ECO:0000256" key="3">
    <source>
        <dbReference type="SAM" id="MobiDB-lite"/>
    </source>
</evidence>
<evidence type="ECO:0000256" key="1">
    <source>
        <dbReference type="ARBA" id="ARBA00023125"/>
    </source>
</evidence>
<name>A0A917Q4Z1_9HYPH</name>
<dbReference type="RefSeq" id="WP_188909684.1">
    <property type="nucleotide sequence ID" value="NZ_BMMF01000002.1"/>
</dbReference>
<dbReference type="PROSITE" id="PS50977">
    <property type="entry name" value="HTH_TETR_2"/>
    <property type="match status" value="1"/>
</dbReference>
<organism evidence="5 6">
    <name type="scientific">Salinarimonas ramus</name>
    <dbReference type="NCBI Taxonomy" id="690164"/>
    <lineage>
        <taxon>Bacteria</taxon>
        <taxon>Pseudomonadati</taxon>
        <taxon>Pseudomonadota</taxon>
        <taxon>Alphaproteobacteria</taxon>
        <taxon>Hyphomicrobiales</taxon>
        <taxon>Salinarimonadaceae</taxon>
        <taxon>Salinarimonas</taxon>
    </lineage>
</organism>
<evidence type="ECO:0000256" key="2">
    <source>
        <dbReference type="PROSITE-ProRule" id="PRU00335"/>
    </source>
</evidence>
<dbReference type="InterPro" id="IPR013573">
    <property type="entry name" value="Tscrpt_reg_YcdC_C"/>
</dbReference>
<dbReference type="Proteomes" id="UP000600449">
    <property type="component" value="Unassembled WGS sequence"/>
</dbReference>
<feature type="compositionally biased region" description="Basic and acidic residues" evidence="3">
    <location>
        <begin position="1"/>
        <end position="13"/>
    </location>
</feature>
<dbReference type="GO" id="GO:0003677">
    <property type="term" value="F:DNA binding"/>
    <property type="evidence" value="ECO:0007669"/>
    <property type="project" value="UniProtKB-UniRule"/>
</dbReference>
<dbReference type="EMBL" id="BMMF01000002">
    <property type="protein sequence ID" value="GGK23105.1"/>
    <property type="molecule type" value="Genomic_DNA"/>
</dbReference>
<dbReference type="InterPro" id="IPR036271">
    <property type="entry name" value="Tet_transcr_reg_TetR-rel_C_sf"/>
</dbReference>
<keyword evidence="1 2" id="KW-0238">DNA-binding</keyword>
<dbReference type="PANTHER" id="PTHR30328:SF54">
    <property type="entry name" value="HTH-TYPE TRANSCRIPTIONAL REPRESSOR SCO4008"/>
    <property type="match status" value="1"/>
</dbReference>
<feature type="DNA-binding region" description="H-T-H motif" evidence="2">
    <location>
        <begin position="47"/>
        <end position="66"/>
    </location>
</feature>
<evidence type="ECO:0000259" key="4">
    <source>
        <dbReference type="PROSITE" id="PS50977"/>
    </source>
</evidence>
<dbReference type="NCBIfam" id="NF011584">
    <property type="entry name" value="PRK15008.1"/>
    <property type="match status" value="1"/>
</dbReference>
<dbReference type="GO" id="GO:0045892">
    <property type="term" value="P:negative regulation of DNA-templated transcription"/>
    <property type="evidence" value="ECO:0007669"/>
    <property type="project" value="InterPro"/>
</dbReference>
<comment type="caution">
    <text evidence="5">The sequence shown here is derived from an EMBL/GenBank/DDBJ whole genome shotgun (WGS) entry which is preliminary data.</text>
</comment>
<reference evidence="5 6" key="1">
    <citation type="journal article" date="2014" name="Int. J. Syst. Evol. Microbiol.">
        <title>Complete genome sequence of Corynebacterium casei LMG S-19264T (=DSM 44701T), isolated from a smear-ripened cheese.</title>
        <authorList>
            <consortium name="US DOE Joint Genome Institute (JGI-PGF)"/>
            <person name="Walter F."/>
            <person name="Albersmeier A."/>
            <person name="Kalinowski J."/>
            <person name="Ruckert C."/>
        </authorList>
    </citation>
    <scope>NUCLEOTIDE SEQUENCE [LARGE SCALE GENOMIC DNA]</scope>
    <source>
        <strain evidence="5 6">CGMCC 1.9161</strain>
    </source>
</reference>
<gene>
    <name evidence="5" type="ORF">GCM10011322_07310</name>
</gene>
<dbReference type="AlphaFoldDB" id="A0A917Q4Z1"/>